<proteinExistence type="predicted"/>
<comment type="catalytic activity">
    <reaction evidence="1">
        <text>ATP + protein L-histidine = ADP + protein N-phospho-L-histidine.</text>
        <dbReference type="EC" id="2.7.13.3"/>
    </reaction>
</comment>
<keyword evidence="9" id="KW-0812">Transmembrane</keyword>
<feature type="domain" description="Response regulatory" evidence="10">
    <location>
        <begin position="705"/>
        <end position="855"/>
    </location>
</feature>
<dbReference type="SUPFAM" id="SSF52172">
    <property type="entry name" value="CheY-like"/>
    <property type="match status" value="1"/>
</dbReference>
<evidence type="ECO:0000256" key="6">
    <source>
        <dbReference type="ARBA" id="ARBA00022777"/>
    </source>
</evidence>
<feature type="modified residue" description="4-aspartylphosphate" evidence="8">
    <location>
        <position position="772"/>
    </location>
</feature>
<name>A0A921RSS4_SORBI</name>
<dbReference type="Pfam" id="PF01590">
    <property type="entry name" value="GAF"/>
    <property type="match status" value="1"/>
</dbReference>
<comment type="caution">
    <text evidence="11">The sequence shown here is derived from an EMBL/GenBank/DDBJ whole genome shotgun (WGS) entry which is preliminary data.</text>
</comment>
<dbReference type="InterPro" id="IPR003018">
    <property type="entry name" value="GAF"/>
</dbReference>
<feature type="transmembrane region" description="Helical" evidence="9">
    <location>
        <begin position="61"/>
        <end position="80"/>
    </location>
</feature>
<evidence type="ECO:0000256" key="1">
    <source>
        <dbReference type="ARBA" id="ARBA00000085"/>
    </source>
</evidence>
<reference evidence="11" key="2">
    <citation type="submission" date="2020-10" db="EMBL/GenBank/DDBJ databases">
        <authorList>
            <person name="Cooper E.A."/>
            <person name="Brenton Z.W."/>
            <person name="Flinn B.S."/>
            <person name="Jenkins J."/>
            <person name="Shu S."/>
            <person name="Flowers D."/>
            <person name="Luo F."/>
            <person name="Wang Y."/>
            <person name="Xia P."/>
            <person name="Barry K."/>
            <person name="Daum C."/>
            <person name="Lipzen A."/>
            <person name="Yoshinaga Y."/>
            <person name="Schmutz J."/>
            <person name="Saski C."/>
            <person name="Vermerris W."/>
            <person name="Kresovich S."/>
        </authorList>
    </citation>
    <scope>NUCLEOTIDE SEQUENCE</scope>
</reference>
<dbReference type="Proteomes" id="UP000807115">
    <property type="component" value="Chromosome 2"/>
</dbReference>
<evidence type="ECO:0000256" key="4">
    <source>
        <dbReference type="ARBA" id="ARBA00022723"/>
    </source>
</evidence>
<evidence type="ECO:0000256" key="3">
    <source>
        <dbReference type="ARBA" id="ARBA00022679"/>
    </source>
</evidence>
<keyword evidence="9" id="KW-0472">Membrane</keyword>
<evidence type="ECO:0000259" key="10">
    <source>
        <dbReference type="PROSITE" id="PS50110"/>
    </source>
</evidence>
<dbReference type="Pfam" id="PF25487">
    <property type="entry name" value="ETR1_N"/>
    <property type="match status" value="1"/>
</dbReference>
<dbReference type="PANTHER" id="PTHR24423:SF617">
    <property type="entry name" value="PROTEIN EIN4"/>
    <property type="match status" value="1"/>
</dbReference>
<evidence type="ECO:0000256" key="5">
    <source>
        <dbReference type="ARBA" id="ARBA00022741"/>
    </source>
</evidence>
<dbReference type="InterPro" id="IPR058544">
    <property type="entry name" value="ETR1_N"/>
</dbReference>
<dbReference type="PANTHER" id="PTHR24423">
    <property type="entry name" value="TWO-COMPONENT SENSOR HISTIDINE KINASE"/>
    <property type="match status" value="1"/>
</dbReference>
<organism evidence="11 12">
    <name type="scientific">Sorghum bicolor</name>
    <name type="common">Sorghum</name>
    <name type="synonym">Sorghum vulgare</name>
    <dbReference type="NCBI Taxonomy" id="4558"/>
    <lineage>
        <taxon>Eukaryota</taxon>
        <taxon>Viridiplantae</taxon>
        <taxon>Streptophyta</taxon>
        <taxon>Embryophyta</taxon>
        <taxon>Tracheophyta</taxon>
        <taxon>Spermatophyta</taxon>
        <taxon>Magnoliopsida</taxon>
        <taxon>Liliopsida</taxon>
        <taxon>Poales</taxon>
        <taxon>Poaceae</taxon>
        <taxon>PACMAD clade</taxon>
        <taxon>Panicoideae</taxon>
        <taxon>Andropogonodae</taxon>
        <taxon>Andropogoneae</taxon>
        <taxon>Sorghinae</taxon>
        <taxon>Sorghum</taxon>
    </lineage>
</organism>
<gene>
    <name evidence="11" type="ORF">BDA96_02G343600</name>
</gene>
<dbReference type="GO" id="GO:0046872">
    <property type="term" value="F:metal ion binding"/>
    <property type="evidence" value="ECO:0007669"/>
    <property type="project" value="UniProtKB-KW"/>
</dbReference>
<dbReference type="Gene3D" id="3.40.50.2300">
    <property type="match status" value="1"/>
</dbReference>
<evidence type="ECO:0000256" key="2">
    <source>
        <dbReference type="ARBA" id="ARBA00012438"/>
    </source>
</evidence>
<dbReference type="GO" id="GO:0004673">
    <property type="term" value="F:protein histidine kinase activity"/>
    <property type="evidence" value="ECO:0007669"/>
    <property type="project" value="UniProtKB-EC"/>
</dbReference>
<protein>
    <recommendedName>
        <fullName evidence="2">histidine kinase</fullName>
        <ecNumber evidence="2">2.7.13.3</ecNumber>
    </recommendedName>
</protein>
<keyword evidence="5" id="KW-0547">Nucleotide-binding</keyword>
<dbReference type="EC" id="2.7.13.3" evidence="2"/>
<keyword evidence="8" id="KW-0597">Phosphoprotein</keyword>
<accession>A0A921RSS4</accession>
<evidence type="ECO:0000313" key="12">
    <source>
        <dbReference type="Proteomes" id="UP000807115"/>
    </source>
</evidence>
<dbReference type="GO" id="GO:0005524">
    <property type="term" value="F:ATP binding"/>
    <property type="evidence" value="ECO:0007669"/>
    <property type="project" value="UniProtKB-KW"/>
</dbReference>
<keyword evidence="6" id="KW-0418">Kinase</keyword>
<dbReference type="PROSITE" id="PS50110">
    <property type="entry name" value="RESPONSE_REGULATORY"/>
    <property type="match status" value="1"/>
</dbReference>
<dbReference type="InterPro" id="IPR011006">
    <property type="entry name" value="CheY-like_superfamily"/>
</dbReference>
<keyword evidence="3" id="KW-0808">Transferase</keyword>
<feature type="transmembrane region" description="Helical" evidence="9">
    <location>
        <begin position="87"/>
        <end position="113"/>
    </location>
</feature>
<dbReference type="EMBL" id="CM027681">
    <property type="protein sequence ID" value="KAG0545225.1"/>
    <property type="molecule type" value="Genomic_DNA"/>
</dbReference>
<evidence type="ECO:0000256" key="9">
    <source>
        <dbReference type="SAM" id="Phobius"/>
    </source>
</evidence>
<dbReference type="GO" id="GO:0000160">
    <property type="term" value="P:phosphorelay signal transduction system"/>
    <property type="evidence" value="ECO:0007669"/>
    <property type="project" value="InterPro"/>
</dbReference>
<dbReference type="InterPro" id="IPR001789">
    <property type="entry name" value="Sig_transdc_resp-reg_receiver"/>
</dbReference>
<evidence type="ECO:0000256" key="8">
    <source>
        <dbReference type="PROSITE-ProRule" id="PRU00169"/>
    </source>
</evidence>
<sequence>MAARCSGGCDGREDGAVEALVQWQKVSDFLIGASYMSIPLELLHFATCADLAPLRWVLLQFGAFIVLCGLVHLAAVFTYARPDSRRLLVAITAAKALAAVAASVAAVSLPTFIPQLLRLKTREALLRDKARQLDRDVALVRRREETAARVVRAIAQHIRGGGSGGGGALRPDALAVLHTAVFHLSDALGLSSCAVWMPAAASDDGPGLLHLVHQLPEDEHQAPTMTTRKAIRITDPDVAAVMATNDAKVLRPGSALGTTSGHGRAAAIRMPMLRASNFVDASSSGSDGQGAAVSYAIMVLINLTLPAPAPTTKKHRTRGGHRVGGAREWSRQELEIVEVAADQLAVALSHAAVLEEWQLTRHKLAERQRVLAQARHDAAVATGARDAAQSAMRDSVLRPMHSVAGLLSLMQAQQQQDGAFRSAEQRVAVDAMARISALSSTLTDDVMAALLTPTTATRGEPASAAPGVSLARRPFDPRALVKDAAGVAGCLARCRGLGFSHRAEMSCLPAECWVAGDDRRVFHLLLHMLGVLLDRCECHCHDLCFAVDAVVGDQETMSGSGLPDWITPNFYGCNTVCIRFRFGITRHFRDSLLLSCSPPSRPQDRTRRSTSISSVSSETRLSIAACNKIVQMMNGKIWRESTSESRGQHGEHMSLILHFQLGYGVASPSATSQSGGGGFYRVGGRFRAPSSSTGAPPQYNFNGLRVLLSDSDDTSREVTRKLLERLGCQVLPVPSAAHCLSLLLGSDDAGGGHHHQLSFQFPYLQLQAVLLDLHTPAAASADAASAMDDGFEVALRIREVTGGRFSWLLILVALPLPPRASCIDIRDVCKRTGVNGVIHKPITLAALAAQLYRVLHNDN</sequence>
<keyword evidence="9" id="KW-1133">Transmembrane helix</keyword>
<dbReference type="SMART" id="SM00065">
    <property type="entry name" value="GAF"/>
    <property type="match status" value="1"/>
</dbReference>
<reference evidence="11" key="1">
    <citation type="journal article" date="2019" name="BMC Genomics">
        <title>A new reference genome for Sorghum bicolor reveals high levels of sequence similarity between sweet and grain genotypes: implications for the genetics of sugar metabolism.</title>
        <authorList>
            <person name="Cooper E.A."/>
            <person name="Brenton Z.W."/>
            <person name="Flinn B.S."/>
            <person name="Jenkins J."/>
            <person name="Shu S."/>
            <person name="Flowers D."/>
            <person name="Luo F."/>
            <person name="Wang Y."/>
            <person name="Xia P."/>
            <person name="Barry K."/>
            <person name="Daum C."/>
            <person name="Lipzen A."/>
            <person name="Yoshinaga Y."/>
            <person name="Schmutz J."/>
            <person name="Saski C."/>
            <person name="Vermerris W."/>
            <person name="Kresovich S."/>
        </authorList>
    </citation>
    <scope>NUCLEOTIDE SEQUENCE</scope>
</reference>
<keyword evidence="4" id="KW-0479">Metal-binding</keyword>
<evidence type="ECO:0000256" key="7">
    <source>
        <dbReference type="ARBA" id="ARBA00022840"/>
    </source>
</evidence>
<evidence type="ECO:0000313" key="11">
    <source>
        <dbReference type="EMBL" id="KAG0545225.1"/>
    </source>
</evidence>
<keyword evidence="7" id="KW-0067">ATP-binding</keyword>
<dbReference type="AlphaFoldDB" id="A0A921RSS4"/>